<keyword evidence="3" id="KW-1185">Reference proteome</keyword>
<dbReference type="InterPro" id="IPR013783">
    <property type="entry name" value="Ig-like_fold"/>
</dbReference>
<gene>
    <name evidence="2" type="ORF">Q4F19_11445</name>
</gene>
<feature type="signal peptide" evidence="1">
    <location>
        <begin position="1"/>
        <end position="28"/>
    </location>
</feature>
<evidence type="ECO:0000256" key="1">
    <source>
        <dbReference type="SAM" id="SignalP"/>
    </source>
</evidence>
<comment type="caution">
    <text evidence="2">The sequence shown here is derived from an EMBL/GenBank/DDBJ whole genome shotgun (WGS) entry which is preliminary data.</text>
</comment>
<sequence length="234" mass="25179">MQTLTEPKMLKALAAAAMLLIAAAPARAGLTLSQAVIDIQPTHQMAQDIEVWNDSKEVSYVVAQPAEIVAPGQPDEKRVAVEDPAVGGLLVTPQRLILQPQERKLIRIAAVGAREAKDRIWRVIVKPVAGPVSAPVTAIKVLIGYDVLVILRPETLQSGLKGQRQGNALTLTNGGNTNVEVYEGKVCSPAAPTDCQPLPSRRLYAGEQWQQALPREGDVQYRVAIGTQSEVAKF</sequence>
<name>A0ABT8Y9H2_9SPHN</name>
<evidence type="ECO:0000313" key="3">
    <source>
        <dbReference type="Proteomes" id="UP001169764"/>
    </source>
</evidence>
<protein>
    <submittedName>
        <fullName evidence="2">Uncharacterized protein</fullName>
    </submittedName>
</protein>
<proteinExistence type="predicted"/>
<organism evidence="2 3">
    <name type="scientific">Sphingomonas natans</name>
    <dbReference type="NCBI Taxonomy" id="3063330"/>
    <lineage>
        <taxon>Bacteria</taxon>
        <taxon>Pseudomonadati</taxon>
        <taxon>Pseudomonadota</taxon>
        <taxon>Alphaproteobacteria</taxon>
        <taxon>Sphingomonadales</taxon>
        <taxon>Sphingomonadaceae</taxon>
        <taxon>Sphingomonas</taxon>
    </lineage>
</organism>
<dbReference type="EMBL" id="JAUOTP010000004">
    <property type="protein sequence ID" value="MDO6414996.1"/>
    <property type="molecule type" value="Genomic_DNA"/>
</dbReference>
<feature type="chain" id="PRO_5047374439" evidence="1">
    <location>
        <begin position="29"/>
        <end position="234"/>
    </location>
</feature>
<dbReference type="InterPro" id="IPR008962">
    <property type="entry name" value="PapD-like_sf"/>
</dbReference>
<dbReference type="Gene3D" id="2.60.40.10">
    <property type="entry name" value="Immunoglobulins"/>
    <property type="match status" value="1"/>
</dbReference>
<accession>A0ABT8Y9H2</accession>
<dbReference type="RefSeq" id="WP_303542652.1">
    <property type="nucleotide sequence ID" value="NZ_JAUOTP010000004.1"/>
</dbReference>
<dbReference type="Proteomes" id="UP001169764">
    <property type="component" value="Unassembled WGS sequence"/>
</dbReference>
<reference evidence="2" key="1">
    <citation type="submission" date="2023-07" db="EMBL/GenBank/DDBJ databases">
        <authorList>
            <person name="Kim M."/>
        </authorList>
    </citation>
    <scope>NUCLEOTIDE SEQUENCE</scope>
    <source>
        <strain evidence="2">BIUV-7</strain>
    </source>
</reference>
<evidence type="ECO:0000313" key="2">
    <source>
        <dbReference type="EMBL" id="MDO6414996.1"/>
    </source>
</evidence>
<keyword evidence="1" id="KW-0732">Signal</keyword>
<dbReference type="SUPFAM" id="SSF49354">
    <property type="entry name" value="PapD-like"/>
    <property type="match status" value="1"/>
</dbReference>